<feature type="region of interest" description="Disordered" evidence="1">
    <location>
        <begin position="323"/>
        <end position="343"/>
    </location>
</feature>
<evidence type="ECO:0000259" key="2">
    <source>
        <dbReference type="Pfam" id="PF19920"/>
    </source>
</evidence>
<dbReference type="Pfam" id="PF19920">
    <property type="entry name" value="bpX4"/>
    <property type="match status" value="1"/>
</dbReference>
<dbReference type="AlphaFoldDB" id="A0A5B9W5U5"/>
<accession>A0A5B9W5U5</accession>
<evidence type="ECO:0000313" key="3">
    <source>
        <dbReference type="EMBL" id="QEH35983.1"/>
    </source>
</evidence>
<evidence type="ECO:0000313" key="4">
    <source>
        <dbReference type="Proteomes" id="UP000324233"/>
    </source>
</evidence>
<dbReference type="EMBL" id="CP042997">
    <property type="protein sequence ID" value="QEH35983.1"/>
    <property type="molecule type" value="Genomic_DNA"/>
</dbReference>
<organism evidence="3 4">
    <name type="scientific">Aquisphaera giovannonii</name>
    <dbReference type="NCBI Taxonomy" id="406548"/>
    <lineage>
        <taxon>Bacteria</taxon>
        <taxon>Pseudomonadati</taxon>
        <taxon>Planctomycetota</taxon>
        <taxon>Planctomycetia</taxon>
        <taxon>Isosphaerales</taxon>
        <taxon>Isosphaeraceae</taxon>
        <taxon>Aquisphaera</taxon>
    </lineage>
</organism>
<feature type="compositionally biased region" description="Polar residues" evidence="1">
    <location>
        <begin position="118"/>
        <end position="129"/>
    </location>
</feature>
<dbReference type="KEGG" id="agv:OJF2_45410"/>
<protein>
    <recommendedName>
        <fullName evidence="2">MoxR-vWA-beta-propeller ternary system domain-containing protein</fullName>
    </recommendedName>
</protein>
<feature type="region of interest" description="Disordered" evidence="1">
    <location>
        <begin position="1"/>
        <end position="78"/>
    </location>
</feature>
<proteinExistence type="predicted"/>
<feature type="domain" description="MoxR-vWA-beta-propeller ternary system" evidence="2">
    <location>
        <begin position="135"/>
        <end position="320"/>
    </location>
</feature>
<keyword evidence="4" id="KW-1185">Reference proteome</keyword>
<feature type="compositionally biased region" description="Polar residues" evidence="1">
    <location>
        <begin position="10"/>
        <end position="19"/>
    </location>
</feature>
<feature type="region of interest" description="Disordered" evidence="1">
    <location>
        <begin position="95"/>
        <end position="129"/>
    </location>
</feature>
<gene>
    <name evidence="3" type="ORF">OJF2_45410</name>
</gene>
<evidence type="ECO:0000256" key="1">
    <source>
        <dbReference type="SAM" id="MobiDB-lite"/>
    </source>
</evidence>
<dbReference type="InterPro" id="IPR045549">
    <property type="entry name" value="bpX4"/>
</dbReference>
<reference evidence="3 4" key="1">
    <citation type="submission" date="2019-08" db="EMBL/GenBank/DDBJ databases">
        <title>Deep-cultivation of Planctomycetes and their phenomic and genomic characterization uncovers novel biology.</title>
        <authorList>
            <person name="Wiegand S."/>
            <person name="Jogler M."/>
            <person name="Boedeker C."/>
            <person name="Pinto D."/>
            <person name="Vollmers J."/>
            <person name="Rivas-Marin E."/>
            <person name="Kohn T."/>
            <person name="Peeters S.H."/>
            <person name="Heuer A."/>
            <person name="Rast P."/>
            <person name="Oberbeckmann S."/>
            <person name="Bunk B."/>
            <person name="Jeske O."/>
            <person name="Meyerdierks A."/>
            <person name="Storesund J.E."/>
            <person name="Kallscheuer N."/>
            <person name="Luecker S."/>
            <person name="Lage O.M."/>
            <person name="Pohl T."/>
            <person name="Merkel B.J."/>
            <person name="Hornburger P."/>
            <person name="Mueller R.-W."/>
            <person name="Bruemmer F."/>
            <person name="Labrenz M."/>
            <person name="Spormann A.M."/>
            <person name="Op den Camp H."/>
            <person name="Overmann J."/>
            <person name="Amann R."/>
            <person name="Jetten M.S.M."/>
            <person name="Mascher T."/>
            <person name="Medema M.H."/>
            <person name="Devos D.P."/>
            <person name="Kaster A.-K."/>
            <person name="Ovreas L."/>
            <person name="Rohde M."/>
            <person name="Galperin M.Y."/>
            <person name="Jogler C."/>
        </authorList>
    </citation>
    <scope>NUCLEOTIDE SEQUENCE [LARGE SCALE GENOMIC DNA]</scope>
    <source>
        <strain evidence="3 4">OJF2</strain>
    </source>
</reference>
<feature type="compositionally biased region" description="Basic and acidic residues" evidence="1">
    <location>
        <begin position="36"/>
        <end position="48"/>
    </location>
</feature>
<feature type="compositionally biased region" description="Gly residues" evidence="1">
    <location>
        <begin position="332"/>
        <end position="343"/>
    </location>
</feature>
<name>A0A5B9W5U5_9BACT</name>
<sequence>MTEIRGSQYAPFTSATEEQNPGPEDPHPSPFPPSGRGDRGPRSHRDPITGHAGRGAKLTFRLRSLQGKNRAVRGRGPSKRISRWYAARRARVDPPGIMGCTSVGRPHRRPVRGRGGDASSQGSRASPVSDSMAQLHEFLDGLLREGNVVFRSRPGPAEGPSAEVTALLAEAYETHRLDVAGPAIPFDAGVACEAAEVVRQACWAMVNQGDRVEDLAARVAMRRTPGGPSQHLSADLLLRYLPGVHRRARASGPDDPLVGMLAEVLRRWPLSGVLAGLEEPPLTPTNLGGHPGLLMLYAERYAARGRPAWEPERAGKDYLELVRQAAGRGASPEGGGGDGRQRG</sequence>
<dbReference type="Proteomes" id="UP000324233">
    <property type="component" value="Chromosome"/>
</dbReference>